<feature type="chain" id="PRO_5032364853" evidence="2">
    <location>
        <begin position="19"/>
        <end position="90"/>
    </location>
</feature>
<keyword evidence="1" id="KW-0472">Membrane</keyword>
<evidence type="ECO:0000313" key="3">
    <source>
        <dbReference type="EMBL" id="KAF7814823.1"/>
    </source>
</evidence>
<dbReference type="Proteomes" id="UP000634136">
    <property type="component" value="Unassembled WGS sequence"/>
</dbReference>
<reference evidence="3" key="1">
    <citation type="submission" date="2020-09" db="EMBL/GenBank/DDBJ databases">
        <title>Genome-Enabled Discovery of Anthraquinone Biosynthesis in Senna tora.</title>
        <authorList>
            <person name="Kang S.-H."/>
            <person name="Pandey R.P."/>
            <person name="Lee C.-M."/>
            <person name="Sim J.-S."/>
            <person name="Jeong J.-T."/>
            <person name="Choi B.-S."/>
            <person name="Jung M."/>
            <person name="Ginzburg D."/>
            <person name="Zhao K."/>
            <person name="Won S.Y."/>
            <person name="Oh T.-J."/>
            <person name="Yu Y."/>
            <person name="Kim N.-H."/>
            <person name="Lee O.R."/>
            <person name="Lee T.-H."/>
            <person name="Bashyal P."/>
            <person name="Kim T.-S."/>
            <person name="Lee W.-H."/>
            <person name="Kawkins C."/>
            <person name="Kim C.-K."/>
            <person name="Kim J.S."/>
            <person name="Ahn B.O."/>
            <person name="Rhee S.Y."/>
            <person name="Sohng J.K."/>
        </authorList>
    </citation>
    <scope>NUCLEOTIDE SEQUENCE</scope>
    <source>
        <tissue evidence="3">Leaf</tissue>
    </source>
</reference>
<organism evidence="3 4">
    <name type="scientific">Senna tora</name>
    <dbReference type="NCBI Taxonomy" id="362788"/>
    <lineage>
        <taxon>Eukaryota</taxon>
        <taxon>Viridiplantae</taxon>
        <taxon>Streptophyta</taxon>
        <taxon>Embryophyta</taxon>
        <taxon>Tracheophyta</taxon>
        <taxon>Spermatophyta</taxon>
        <taxon>Magnoliopsida</taxon>
        <taxon>eudicotyledons</taxon>
        <taxon>Gunneridae</taxon>
        <taxon>Pentapetalae</taxon>
        <taxon>rosids</taxon>
        <taxon>fabids</taxon>
        <taxon>Fabales</taxon>
        <taxon>Fabaceae</taxon>
        <taxon>Caesalpinioideae</taxon>
        <taxon>Cassia clade</taxon>
        <taxon>Senna</taxon>
    </lineage>
</organism>
<accession>A0A834T1M8</accession>
<gene>
    <name evidence="3" type="ORF">G2W53_028792</name>
</gene>
<feature type="transmembrane region" description="Helical" evidence="1">
    <location>
        <begin position="30"/>
        <end position="51"/>
    </location>
</feature>
<sequence length="90" mass="9735">MFHLLFIRVIVLPANCKALAAKLACSSALAFFMYLLISFLIIMESIALISVENLVHYEQKLLLVSSPSPALSPVVSSLSVLYTTPGSHVA</sequence>
<keyword evidence="2" id="KW-0732">Signal</keyword>
<evidence type="ECO:0000256" key="1">
    <source>
        <dbReference type="SAM" id="Phobius"/>
    </source>
</evidence>
<protein>
    <submittedName>
        <fullName evidence="3">Uncharacterized protein</fullName>
    </submittedName>
</protein>
<dbReference type="AlphaFoldDB" id="A0A834T1M8"/>
<name>A0A834T1M8_9FABA</name>
<comment type="caution">
    <text evidence="3">The sequence shown here is derived from an EMBL/GenBank/DDBJ whole genome shotgun (WGS) entry which is preliminary data.</text>
</comment>
<dbReference type="EMBL" id="JAAIUW010000009">
    <property type="protein sequence ID" value="KAF7814823.1"/>
    <property type="molecule type" value="Genomic_DNA"/>
</dbReference>
<keyword evidence="4" id="KW-1185">Reference proteome</keyword>
<evidence type="ECO:0000256" key="2">
    <source>
        <dbReference type="SAM" id="SignalP"/>
    </source>
</evidence>
<feature type="signal peptide" evidence="2">
    <location>
        <begin position="1"/>
        <end position="18"/>
    </location>
</feature>
<keyword evidence="1" id="KW-0812">Transmembrane</keyword>
<evidence type="ECO:0000313" key="4">
    <source>
        <dbReference type="Proteomes" id="UP000634136"/>
    </source>
</evidence>
<keyword evidence="1" id="KW-1133">Transmembrane helix</keyword>
<proteinExistence type="predicted"/>